<feature type="chain" id="PRO_5016909010" evidence="1">
    <location>
        <begin position="22"/>
        <end position="304"/>
    </location>
</feature>
<dbReference type="InterPro" id="IPR013766">
    <property type="entry name" value="Thioredoxin_domain"/>
</dbReference>
<gene>
    <name evidence="3" type="ORF">DCO56_18815</name>
</gene>
<evidence type="ECO:0000259" key="2">
    <source>
        <dbReference type="PROSITE" id="PS51352"/>
    </source>
</evidence>
<organism evidence="3 4">
    <name type="scientific">Sphingobacterium athyrii</name>
    <dbReference type="NCBI Taxonomy" id="2152717"/>
    <lineage>
        <taxon>Bacteria</taxon>
        <taxon>Pseudomonadati</taxon>
        <taxon>Bacteroidota</taxon>
        <taxon>Sphingobacteriia</taxon>
        <taxon>Sphingobacteriales</taxon>
        <taxon>Sphingobacteriaceae</taxon>
        <taxon>Sphingobacterium</taxon>
    </lineage>
</organism>
<evidence type="ECO:0000313" key="4">
    <source>
        <dbReference type="Proteomes" id="UP000250831"/>
    </source>
</evidence>
<evidence type="ECO:0000313" key="3">
    <source>
        <dbReference type="EMBL" id="PUV22973.1"/>
    </source>
</evidence>
<dbReference type="InterPro" id="IPR036249">
    <property type="entry name" value="Thioredoxin-like_sf"/>
</dbReference>
<name>A0A363NQD3_9SPHI</name>
<dbReference type="Pfam" id="PF17127">
    <property type="entry name" value="DUF5106"/>
    <property type="match status" value="1"/>
</dbReference>
<dbReference type="Pfam" id="PF00578">
    <property type="entry name" value="AhpC-TSA"/>
    <property type="match status" value="1"/>
</dbReference>
<dbReference type="SUPFAM" id="SSF52833">
    <property type="entry name" value="Thioredoxin-like"/>
    <property type="match status" value="1"/>
</dbReference>
<feature type="domain" description="Thioredoxin" evidence="2">
    <location>
        <begin position="164"/>
        <end position="288"/>
    </location>
</feature>
<comment type="caution">
    <text evidence="3">The sequence shown here is derived from an EMBL/GenBank/DDBJ whole genome shotgun (WGS) entry which is preliminary data.</text>
</comment>
<proteinExistence type="predicted"/>
<dbReference type="AlphaFoldDB" id="A0A363NQD3"/>
<dbReference type="EMBL" id="QCXX01000005">
    <property type="protein sequence ID" value="PUV22973.1"/>
    <property type="molecule type" value="Genomic_DNA"/>
</dbReference>
<dbReference type="InterPro" id="IPR000866">
    <property type="entry name" value="AhpC/TSA"/>
</dbReference>
<reference evidence="3 4" key="1">
    <citation type="submission" date="2018-04" db="EMBL/GenBank/DDBJ databases">
        <title>Sphingobacterium sp. M46 Genome.</title>
        <authorList>
            <person name="Cheng J."/>
            <person name="Li Y."/>
        </authorList>
    </citation>
    <scope>NUCLEOTIDE SEQUENCE [LARGE SCALE GENOMIC DNA]</scope>
    <source>
        <strain evidence="3 4">M46</strain>
    </source>
</reference>
<dbReference type="Gene3D" id="3.40.30.10">
    <property type="entry name" value="Glutaredoxin"/>
    <property type="match status" value="1"/>
</dbReference>
<dbReference type="RefSeq" id="WP_108635308.1">
    <property type="nucleotide sequence ID" value="NZ_QCXX01000005.1"/>
</dbReference>
<dbReference type="Proteomes" id="UP000250831">
    <property type="component" value="Unassembled WGS sequence"/>
</dbReference>
<dbReference type="PROSITE" id="PS51352">
    <property type="entry name" value="THIOREDOXIN_2"/>
    <property type="match status" value="1"/>
</dbReference>
<dbReference type="OrthoDB" id="9805634at2"/>
<sequence>MKSSTLGFWLPMGLIIGQLWACNGSNNSKKESNETTPQKASITSTADSSLLHFWDKFDMNDTTQVKNPDIGEQQLANFIDLLSKTPDSTMRDKAVDLMLDKAKSNRPSFDHFIKLYERYLYDGNSPMRNDIVYESVLRYLIKTDLLSDLEKEAYRPIYKLILRNKVGQPAEDFNYELANGKKQKLSQTKAKYTFLIFYDPECSHCKETIHQLRDTPELVQLFEQRQVQVLAIDPWGDRNKWKDYIPEISEKWINGFDSESKILSFNLYDLKASPTIYLLDENKKVLLKDTYLQPVIQYFVQPNQ</sequence>
<feature type="signal peptide" evidence="1">
    <location>
        <begin position="1"/>
        <end position="21"/>
    </location>
</feature>
<dbReference type="InterPro" id="IPR033395">
    <property type="entry name" value="DUF5106"/>
</dbReference>
<evidence type="ECO:0000256" key="1">
    <source>
        <dbReference type="SAM" id="SignalP"/>
    </source>
</evidence>
<protein>
    <submittedName>
        <fullName evidence="3">DUF5106 domain-containing protein</fullName>
    </submittedName>
</protein>
<keyword evidence="1" id="KW-0732">Signal</keyword>
<keyword evidence="4" id="KW-1185">Reference proteome</keyword>
<accession>A0A363NQD3</accession>